<evidence type="ECO:0008006" key="4">
    <source>
        <dbReference type="Google" id="ProtNLM"/>
    </source>
</evidence>
<dbReference type="OrthoDB" id="5476638at2759"/>
<dbReference type="EMBL" id="ML121535">
    <property type="protein sequence ID" value="RPB26106.1"/>
    <property type="molecule type" value="Genomic_DNA"/>
</dbReference>
<dbReference type="Proteomes" id="UP000267821">
    <property type="component" value="Unassembled WGS sequence"/>
</dbReference>
<feature type="compositionally biased region" description="Pro residues" evidence="1">
    <location>
        <begin position="69"/>
        <end position="122"/>
    </location>
</feature>
<proteinExistence type="predicted"/>
<dbReference type="InParanoid" id="A0A3N4LT97"/>
<dbReference type="AlphaFoldDB" id="A0A3N4LT97"/>
<organism evidence="2 3">
    <name type="scientific">Terfezia boudieri ATCC MYA-4762</name>
    <dbReference type="NCBI Taxonomy" id="1051890"/>
    <lineage>
        <taxon>Eukaryota</taxon>
        <taxon>Fungi</taxon>
        <taxon>Dikarya</taxon>
        <taxon>Ascomycota</taxon>
        <taxon>Pezizomycotina</taxon>
        <taxon>Pezizomycetes</taxon>
        <taxon>Pezizales</taxon>
        <taxon>Pezizaceae</taxon>
        <taxon>Terfezia</taxon>
    </lineage>
</organism>
<feature type="compositionally biased region" description="Polar residues" evidence="1">
    <location>
        <begin position="128"/>
        <end position="144"/>
    </location>
</feature>
<accession>A0A3N4LT97</accession>
<evidence type="ECO:0000313" key="3">
    <source>
        <dbReference type="Proteomes" id="UP000267821"/>
    </source>
</evidence>
<reference evidence="2 3" key="1">
    <citation type="journal article" date="2018" name="Nat. Ecol. Evol.">
        <title>Pezizomycetes genomes reveal the molecular basis of ectomycorrhizal truffle lifestyle.</title>
        <authorList>
            <person name="Murat C."/>
            <person name="Payen T."/>
            <person name="Noel B."/>
            <person name="Kuo A."/>
            <person name="Morin E."/>
            <person name="Chen J."/>
            <person name="Kohler A."/>
            <person name="Krizsan K."/>
            <person name="Balestrini R."/>
            <person name="Da Silva C."/>
            <person name="Montanini B."/>
            <person name="Hainaut M."/>
            <person name="Levati E."/>
            <person name="Barry K.W."/>
            <person name="Belfiori B."/>
            <person name="Cichocki N."/>
            <person name="Clum A."/>
            <person name="Dockter R.B."/>
            <person name="Fauchery L."/>
            <person name="Guy J."/>
            <person name="Iotti M."/>
            <person name="Le Tacon F."/>
            <person name="Lindquist E.A."/>
            <person name="Lipzen A."/>
            <person name="Malagnac F."/>
            <person name="Mello A."/>
            <person name="Molinier V."/>
            <person name="Miyauchi S."/>
            <person name="Poulain J."/>
            <person name="Riccioni C."/>
            <person name="Rubini A."/>
            <person name="Sitrit Y."/>
            <person name="Splivallo R."/>
            <person name="Traeger S."/>
            <person name="Wang M."/>
            <person name="Zifcakova L."/>
            <person name="Wipf D."/>
            <person name="Zambonelli A."/>
            <person name="Paolocci F."/>
            <person name="Nowrousian M."/>
            <person name="Ottonello S."/>
            <person name="Baldrian P."/>
            <person name="Spatafora J.W."/>
            <person name="Henrissat B."/>
            <person name="Nagy L.G."/>
            <person name="Aury J.M."/>
            <person name="Wincker P."/>
            <person name="Grigoriev I.V."/>
            <person name="Bonfante P."/>
            <person name="Martin F.M."/>
        </authorList>
    </citation>
    <scope>NUCLEOTIDE SEQUENCE [LARGE SCALE GENOMIC DNA]</scope>
    <source>
        <strain evidence="2 3">ATCC MYA-4762</strain>
    </source>
</reference>
<name>A0A3N4LT97_9PEZI</name>
<evidence type="ECO:0000313" key="2">
    <source>
        <dbReference type="EMBL" id="RPB26106.1"/>
    </source>
</evidence>
<evidence type="ECO:0000256" key="1">
    <source>
        <dbReference type="SAM" id="MobiDB-lite"/>
    </source>
</evidence>
<keyword evidence="3" id="KW-1185">Reference proteome</keyword>
<sequence length="219" mass="24035">MKGQWKKARAMIDQSGWGLRPEENEQSINAVFEKKCPFFWRLDGVWGEHPNASFSGCLEILSCAESQPAPNPPAPSQPPPNPSPLNPSPPNPPPRSPPPPSQPPLSQPPPSPPLPSPPPQSPPLRSSVSSRQGSIAPESSSSRVSRLKDGKMIKAKAKRLLEEVSSTRESRKQKQAEDVLELRRAGMKWQQEEALYSTILTTDLASTNDLYLGKPKNKN</sequence>
<gene>
    <name evidence="2" type="ORF">L211DRAFT_694380</name>
</gene>
<dbReference type="PRINTS" id="PR01217">
    <property type="entry name" value="PRICHEXTENSN"/>
</dbReference>
<feature type="region of interest" description="Disordered" evidence="1">
    <location>
        <begin position="64"/>
        <end position="151"/>
    </location>
</feature>
<protein>
    <recommendedName>
        <fullName evidence="4">No apical meristem-associated C-terminal domain-containing protein</fullName>
    </recommendedName>
</protein>